<organism evidence="2">
    <name type="scientific">Eutreptiella gymnastica</name>
    <dbReference type="NCBI Taxonomy" id="73025"/>
    <lineage>
        <taxon>Eukaryota</taxon>
        <taxon>Discoba</taxon>
        <taxon>Euglenozoa</taxon>
        <taxon>Euglenida</taxon>
        <taxon>Spirocuta</taxon>
        <taxon>Euglenophyceae</taxon>
        <taxon>Eutreptiales</taxon>
        <taxon>Eutreptiaceae</taxon>
        <taxon>Eutreptiella</taxon>
    </lineage>
</organism>
<feature type="region of interest" description="Disordered" evidence="1">
    <location>
        <begin position="59"/>
        <end position="104"/>
    </location>
</feature>
<dbReference type="AlphaFoldDB" id="A0A7S1NK27"/>
<dbReference type="EMBL" id="HBGA01096434">
    <property type="protein sequence ID" value="CAD9024847.1"/>
    <property type="molecule type" value="Transcribed_RNA"/>
</dbReference>
<gene>
    <name evidence="2" type="ORF">EGYM00392_LOCUS35973</name>
</gene>
<name>A0A7S1NK27_9EUGL</name>
<reference evidence="2" key="1">
    <citation type="submission" date="2021-01" db="EMBL/GenBank/DDBJ databases">
        <authorList>
            <person name="Corre E."/>
            <person name="Pelletier E."/>
            <person name="Niang G."/>
            <person name="Scheremetjew M."/>
            <person name="Finn R."/>
            <person name="Kale V."/>
            <person name="Holt S."/>
            <person name="Cochrane G."/>
            <person name="Meng A."/>
            <person name="Brown T."/>
            <person name="Cohen L."/>
        </authorList>
    </citation>
    <scope>NUCLEOTIDE SEQUENCE</scope>
    <source>
        <strain evidence="2">NIES-381</strain>
    </source>
</reference>
<evidence type="ECO:0000313" key="2">
    <source>
        <dbReference type="EMBL" id="CAD9024847.1"/>
    </source>
</evidence>
<evidence type="ECO:0000256" key="1">
    <source>
        <dbReference type="SAM" id="MobiDB-lite"/>
    </source>
</evidence>
<proteinExistence type="predicted"/>
<accession>A0A7S1NK27</accession>
<protein>
    <submittedName>
        <fullName evidence="2">Uncharacterized protein</fullName>
    </submittedName>
</protein>
<sequence>MRYMVHGVWSKHPVVHIPLPVQSTLQGMAVPPFPKWTSDKNDGIPSQLVLQQKISFLAHEASGRRKKEKNSPEQKTQSFPLPRVKCNSRQGRKEQGETVTPPPP</sequence>